<keyword evidence="1" id="KW-1133">Transmembrane helix</keyword>
<proteinExistence type="predicted"/>
<evidence type="ECO:0000313" key="3">
    <source>
        <dbReference type="EMBL" id="CAB4610269.1"/>
    </source>
</evidence>
<feature type="domain" description="DUF4395" evidence="2">
    <location>
        <begin position="11"/>
        <end position="140"/>
    </location>
</feature>
<keyword evidence="1" id="KW-0472">Membrane</keyword>
<dbReference type="Pfam" id="PF14340">
    <property type="entry name" value="DUF4395"/>
    <property type="match status" value="1"/>
</dbReference>
<keyword evidence="1" id="KW-0812">Transmembrane</keyword>
<sequence length="163" mass="17362">MSRIFGFPNPVNETSARIVAAGAVLMSVVFVVTGNPWVLVPLTYGFVARVLTGPRLSPLGRLSTQVITPRLRGTHKMVAGQPKRFAQGIGAVFSITASVLWIAEFHTASRVVIAMLAGAASLEAFAGFCLGCAIFARLMRWGIIPQSVCEECNDITARLSAAQ</sequence>
<gene>
    <name evidence="3" type="ORF">UFOPK1808_01321</name>
    <name evidence="4" type="ORF">UFOPK1889_00757</name>
</gene>
<evidence type="ECO:0000259" key="2">
    <source>
        <dbReference type="Pfam" id="PF14340"/>
    </source>
</evidence>
<dbReference type="EMBL" id="CAEZUZ010000117">
    <property type="protein sequence ID" value="CAB4619121.1"/>
    <property type="molecule type" value="Genomic_DNA"/>
</dbReference>
<evidence type="ECO:0000313" key="4">
    <source>
        <dbReference type="EMBL" id="CAB4619121.1"/>
    </source>
</evidence>
<feature type="transmembrane region" description="Helical" evidence="1">
    <location>
        <begin position="111"/>
        <end position="136"/>
    </location>
</feature>
<accession>A0A6J6HEA3</accession>
<dbReference type="InterPro" id="IPR025508">
    <property type="entry name" value="DUF4395"/>
</dbReference>
<feature type="transmembrane region" description="Helical" evidence="1">
    <location>
        <begin position="85"/>
        <end position="105"/>
    </location>
</feature>
<organism evidence="3">
    <name type="scientific">freshwater metagenome</name>
    <dbReference type="NCBI Taxonomy" id="449393"/>
    <lineage>
        <taxon>unclassified sequences</taxon>
        <taxon>metagenomes</taxon>
        <taxon>ecological metagenomes</taxon>
    </lineage>
</organism>
<dbReference type="AlphaFoldDB" id="A0A6J6HEA3"/>
<dbReference type="EMBL" id="CAEZUL010000199">
    <property type="protein sequence ID" value="CAB4610269.1"/>
    <property type="molecule type" value="Genomic_DNA"/>
</dbReference>
<protein>
    <submittedName>
        <fullName evidence="3">Unannotated protein</fullName>
    </submittedName>
</protein>
<name>A0A6J6HEA3_9ZZZZ</name>
<feature type="transmembrane region" description="Helical" evidence="1">
    <location>
        <begin position="20"/>
        <end position="47"/>
    </location>
</feature>
<reference evidence="3" key="1">
    <citation type="submission" date="2020-05" db="EMBL/GenBank/DDBJ databases">
        <authorList>
            <person name="Chiriac C."/>
            <person name="Salcher M."/>
            <person name="Ghai R."/>
            <person name="Kavagutti S V."/>
        </authorList>
    </citation>
    <scope>NUCLEOTIDE SEQUENCE</scope>
</reference>
<evidence type="ECO:0000256" key="1">
    <source>
        <dbReference type="SAM" id="Phobius"/>
    </source>
</evidence>